<feature type="transmembrane region" description="Helical" evidence="1">
    <location>
        <begin position="247"/>
        <end position="272"/>
    </location>
</feature>
<protein>
    <submittedName>
        <fullName evidence="2">ABC-type transport system involved in multi-copper enzyme maturation permease subunit</fullName>
    </submittedName>
</protein>
<feature type="transmembrane region" description="Helical" evidence="1">
    <location>
        <begin position="119"/>
        <end position="152"/>
    </location>
</feature>
<evidence type="ECO:0000313" key="3">
    <source>
        <dbReference type="Proteomes" id="UP000319516"/>
    </source>
</evidence>
<dbReference type="AlphaFoldDB" id="A0A542YTX5"/>
<evidence type="ECO:0000313" key="2">
    <source>
        <dbReference type="EMBL" id="TQL51540.1"/>
    </source>
</evidence>
<comment type="caution">
    <text evidence="2">The sequence shown here is derived from an EMBL/GenBank/DDBJ whole genome shotgun (WGS) entry which is preliminary data.</text>
</comment>
<keyword evidence="1" id="KW-1133">Transmembrane helix</keyword>
<feature type="transmembrane region" description="Helical" evidence="1">
    <location>
        <begin position="76"/>
        <end position="98"/>
    </location>
</feature>
<name>A0A542YTX5_9MICO</name>
<dbReference type="RefSeq" id="WP_141785531.1">
    <property type="nucleotide sequence ID" value="NZ_BAAAIK010000011.1"/>
</dbReference>
<keyword evidence="1" id="KW-0812">Transmembrane</keyword>
<accession>A0A542YTX5</accession>
<dbReference type="EMBL" id="VFOP01000001">
    <property type="protein sequence ID" value="TQL51540.1"/>
    <property type="molecule type" value="Genomic_DNA"/>
</dbReference>
<feature type="transmembrane region" description="Helical" evidence="1">
    <location>
        <begin position="32"/>
        <end position="56"/>
    </location>
</feature>
<proteinExistence type="predicted"/>
<keyword evidence="1" id="KW-0472">Membrane</keyword>
<feature type="transmembrane region" description="Helical" evidence="1">
    <location>
        <begin position="164"/>
        <end position="185"/>
    </location>
</feature>
<reference evidence="2 3" key="1">
    <citation type="submission" date="2019-06" db="EMBL/GenBank/DDBJ databases">
        <title>Sequencing the genomes of 1000 actinobacteria strains.</title>
        <authorList>
            <person name="Klenk H.-P."/>
        </authorList>
    </citation>
    <scope>NUCLEOTIDE SEQUENCE [LARGE SCALE GENOMIC DNA]</scope>
    <source>
        <strain evidence="2 3">DSM 12335</strain>
    </source>
</reference>
<feature type="transmembrane region" description="Helical" evidence="1">
    <location>
        <begin position="192"/>
        <end position="213"/>
    </location>
</feature>
<gene>
    <name evidence="2" type="ORF">FB467_2687</name>
</gene>
<dbReference type="Proteomes" id="UP000319516">
    <property type="component" value="Unassembled WGS sequence"/>
</dbReference>
<evidence type="ECO:0000256" key="1">
    <source>
        <dbReference type="SAM" id="Phobius"/>
    </source>
</evidence>
<sequence>MTTLQERRLTSSDRESFRRDVRAELVKLRTDVVPCVAVAGGVVIILVLATLYALFAGEVQRPEGSGLALPEMLLNVYLTGFRYGFILSVLLGITMMAGDLRQGTLLTTLVASPRRSRVLAAKVAAAGVAGAVAGGLLLLAGLTVGVVAATIGGHPVLLTDPDTLGTIGAAWLAHPLFAVIGVGVGSLFRKELLAVIVALVWLLLVDGVVAGILNQTDALGTAASMLPGSVVGALSGGVEAGGGAEPLAAGAALLVLAGYAGLAWLVGAWTVARRDYSAGRDR</sequence>
<keyword evidence="3" id="KW-1185">Reference proteome</keyword>
<organism evidence="2 3">
    <name type="scientific">Ornithinicoccus hortensis</name>
    <dbReference type="NCBI Taxonomy" id="82346"/>
    <lineage>
        <taxon>Bacteria</taxon>
        <taxon>Bacillati</taxon>
        <taxon>Actinomycetota</taxon>
        <taxon>Actinomycetes</taxon>
        <taxon>Micrococcales</taxon>
        <taxon>Intrasporangiaceae</taxon>
        <taxon>Ornithinicoccus</taxon>
    </lineage>
</organism>